<dbReference type="AlphaFoldDB" id="A0ABD2JBC7"/>
<dbReference type="GO" id="GO:0006508">
    <property type="term" value="P:proteolysis"/>
    <property type="evidence" value="ECO:0007669"/>
    <property type="project" value="UniProtKB-KW"/>
</dbReference>
<evidence type="ECO:0000256" key="6">
    <source>
        <dbReference type="PROSITE-ProRule" id="PRU01211"/>
    </source>
</evidence>
<dbReference type="PANTHER" id="PTHR10127">
    <property type="entry name" value="DISCOIDIN, CUB, EGF, LAMININ , AND ZINC METALLOPROTEASE DOMAIN CONTAINING"/>
    <property type="match status" value="1"/>
</dbReference>
<gene>
    <name evidence="8" type="ORF">niasHT_030145</name>
</gene>
<evidence type="ECO:0000256" key="2">
    <source>
        <dbReference type="ARBA" id="ARBA00022723"/>
    </source>
</evidence>
<dbReference type="PROSITE" id="PS01186">
    <property type="entry name" value="EGF_2"/>
    <property type="match status" value="1"/>
</dbReference>
<evidence type="ECO:0000256" key="5">
    <source>
        <dbReference type="ARBA" id="ARBA00023049"/>
    </source>
</evidence>
<keyword evidence="1" id="KW-0645">Protease</keyword>
<comment type="caution">
    <text evidence="6">Lacks conserved residue(s) required for the propagation of feature annotation.</text>
</comment>
<accession>A0ABD2JBC7</accession>
<dbReference type="Gene3D" id="3.40.390.10">
    <property type="entry name" value="Collagenase (Catalytic Domain)"/>
    <property type="match status" value="1"/>
</dbReference>
<dbReference type="Proteomes" id="UP001620626">
    <property type="component" value="Unassembled WGS sequence"/>
</dbReference>
<dbReference type="PROSITE" id="PS51864">
    <property type="entry name" value="ASTACIN"/>
    <property type="match status" value="1"/>
</dbReference>
<keyword evidence="2" id="KW-0479">Metal-binding</keyword>
<feature type="domain" description="Peptidase M12A" evidence="7">
    <location>
        <begin position="1"/>
        <end position="47"/>
    </location>
</feature>
<evidence type="ECO:0000256" key="4">
    <source>
        <dbReference type="ARBA" id="ARBA00022833"/>
    </source>
</evidence>
<keyword evidence="9" id="KW-1185">Reference proteome</keyword>
<organism evidence="8 9">
    <name type="scientific">Heterodera trifolii</name>
    <dbReference type="NCBI Taxonomy" id="157864"/>
    <lineage>
        <taxon>Eukaryota</taxon>
        <taxon>Metazoa</taxon>
        <taxon>Ecdysozoa</taxon>
        <taxon>Nematoda</taxon>
        <taxon>Chromadorea</taxon>
        <taxon>Rhabditida</taxon>
        <taxon>Tylenchina</taxon>
        <taxon>Tylenchomorpha</taxon>
        <taxon>Tylenchoidea</taxon>
        <taxon>Heteroderidae</taxon>
        <taxon>Heteroderinae</taxon>
        <taxon>Heterodera</taxon>
    </lineage>
</organism>
<dbReference type="EMBL" id="JBICBT010001011">
    <property type="protein sequence ID" value="KAL3087895.1"/>
    <property type="molecule type" value="Genomic_DNA"/>
</dbReference>
<keyword evidence="4" id="KW-0862">Zinc</keyword>
<dbReference type="GO" id="GO:0008237">
    <property type="term" value="F:metallopeptidase activity"/>
    <property type="evidence" value="ECO:0007669"/>
    <property type="project" value="UniProtKB-KW"/>
</dbReference>
<dbReference type="GO" id="GO:0046872">
    <property type="term" value="F:metal ion binding"/>
    <property type="evidence" value="ECO:0007669"/>
    <property type="project" value="UniProtKB-KW"/>
</dbReference>
<keyword evidence="5" id="KW-0482">Metalloprotease</keyword>
<evidence type="ECO:0000259" key="7">
    <source>
        <dbReference type="PROSITE" id="PS51864"/>
    </source>
</evidence>
<reference evidence="8 9" key="1">
    <citation type="submission" date="2024-10" db="EMBL/GenBank/DDBJ databases">
        <authorList>
            <person name="Kim D."/>
        </authorList>
    </citation>
    <scope>NUCLEOTIDE SEQUENCE [LARGE SCALE GENOMIC DNA]</scope>
    <source>
        <strain evidence="8">BH-2024</strain>
    </source>
</reference>
<protein>
    <recommendedName>
        <fullName evidence="7">Peptidase M12A domain-containing protein</fullName>
    </recommendedName>
</protein>
<dbReference type="InterPro" id="IPR000742">
    <property type="entry name" value="EGF"/>
</dbReference>
<evidence type="ECO:0000256" key="3">
    <source>
        <dbReference type="ARBA" id="ARBA00022801"/>
    </source>
</evidence>
<proteinExistence type="predicted"/>
<evidence type="ECO:0000256" key="1">
    <source>
        <dbReference type="ARBA" id="ARBA00022670"/>
    </source>
</evidence>
<dbReference type="PROSITE" id="PS00022">
    <property type="entry name" value="EGF_1"/>
    <property type="match status" value="1"/>
</dbReference>
<keyword evidence="3" id="KW-0378">Hydrolase</keyword>
<name>A0ABD2JBC7_9BILA</name>
<dbReference type="PANTHER" id="PTHR10127:SF780">
    <property type="entry name" value="METALLOENDOPEPTIDASE"/>
    <property type="match status" value="1"/>
</dbReference>
<dbReference type="InterPro" id="IPR001506">
    <property type="entry name" value="Peptidase_M12A"/>
</dbReference>
<evidence type="ECO:0000313" key="8">
    <source>
        <dbReference type="EMBL" id="KAL3087895.1"/>
    </source>
</evidence>
<comment type="caution">
    <text evidence="8">The sequence shown here is derived from an EMBL/GenBank/DDBJ whole genome shotgun (WGS) entry which is preliminary data.</text>
</comment>
<sequence>MHYPSGGDHEQGLYKLITLPRFYQQTIGQRERISFKDAAIINRIYCKDSCKGHEDKCQNGGYLNPNDCTKCHCPDGYGGKYCKELEENLNCEDLSGIPRELVANESAVLLKAEAKSGKKAQIQFKSLSNLFECTYNCSLAYVEVKYRADKRAQGAKLCCAASLTDLNANEYKNWIEAGNPDMGIVIFARFSQKWTVPSTVFELTYESGKEIVK</sequence>
<evidence type="ECO:0000313" key="9">
    <source>
        <dbReference type="Proteomes" id="UP001620626"/>
    </source>
</evidence>
<dbReference type="InterPro" id="IPR024079">
    <property type="entry name" value="MetalloPept_cat_dom_sf"/>
</dbReference>